<proteinExistence type="predicted"/>
<dbReference type="InterPro" id="IPR025530">
    <property type="entry name" value="DUF4417"/>
</dbReference>
<dbReference type="EMBL" id="CP104396">
    <property type="protein sequence ID" value="UXC64350.1"/>
    <property type="molecule type" value="Genomic_DNA"/>
</dbReference>
<organism evidence="1 2">
    <name type="scientific">Ligilactobacillus agilis</name>
    <dbReference type="NCBI Taxonomy" id="1601"/>
    <lineage>
        <taxon>Bacteria</taxon>
        <taxon>Bacillati</taxon>
        <taxon>Bacillota</taxon>
        <taxon>Bacilli</taxon>
        <taxon>Lactobacillales</taxon>
        <taxon>Lactobacillaceae</taxon>
        <taxon>Ligilactobacillus</taxon>
    </lineage>
</organism>
<dbReference type="RefSeq" id="WP_260904995.1">
    <property type="nucleotide sequence ID" value="NZ_CP104396.1"/>
</dbReference>
<protein>
    <submittedName>
        <fullName evidence="1">DUF4417 domain-containing protein</fullName>
    </submittedName>
</protein>
<accession>A0A9Q9JB24</accession>
<gene>
    <name evidence="1" type="ORF">N4562_04865</name>
</gene>
<dbReference type="AlphaFoldDB" id="A0A9Q9JB24"/>
<evidence type="ECO:0000313" key="2">
    <source>
        <dbReference type="Proteomes" id="UP001058429"/>
    </source>
</evidence>
<evidence type="ECO:0000313" key="1">
    <source>
        <dbReference type="EMBL" id="UXC64350.1"/>
    </source>
</evidence>
<sequence length="213" mass="24965">MSKETNRQYNLDIYDSFEVVGIYDMPVLRKVEHVPKGLLGFNYAGSSKKYEAGIHFFLDDYQFERLWRSPQTYINMLSKFDCVLTPDFSLYTDMPKAMMIWNTYRSRLIGQLMQKAGIIVIPTVSWADETTFDFCFDGLPQESTLAISTIGVKQNQSKYKVWQFGVNEMIKRCRPKKLMIYGGKVDYQFPKNIITKYYENKNISRLKRLGNGR</sequence>
<dbReference type="Proteomes" id="UP001058429">
    <property type="component" value="Chromosome"/>
</dbReference>
<dbReference type="GeneID" id="75137162"/>
<dbReference type="Pfam" id="PF14386">
    <property type="entry name" value="DUF4417"/>
    <property type="match status" value="1"/>
</dbReference>
<name>A0A9Q9JB24_9LACO</name>
<reference evidence="1" key="1">
    <citation type="submission" date="2022-09" db="EMBL/GenBank/DDBJ databases">
        <title>Complete genome of Ligilactobacillus agilis AM_LB6, isolated from chicken feces.</title>
        <authorList>
            <person name="den Bakker H.C."/>
            <person name="Mann A."/>
        </authorList>
    </citation>
    <scope>NUCLEOTIDE SEQUENCE</scope>
    <source>
        <strain evidence="1">AM_LB6</strain>
    </source>
</reference>